<reference evidence="1" key="1">
    <citation type="submission" date="2022-04" db="EMBL/GenBank/DDBJ databases">
        <title>Jade perch genome.</title>
        <authorList>
            <person name="Chao B."/>
        </authorList>
    </citation>
    <scope>NUCLEOTIDE SEQUENCE</scope>
    <source>
        <strain evidence="1">CB-2022</strain>
    </source>
</reference>
<dbReference type="Proteomes" id="UP000831701">
    <property type="component" value="Chromosome 24"/>
</dbReference>
<dbReference type="EMBL" id="CM041554">
    <property type="protein sequence ID" value="KAI3351448.1"/>
    <property type="molecule type" value="Genomic_DNA"/>
</dbReference>
<sequence length="1063" mass="118853">MWKSGILLLLLLGALLAAAELQQEETEPRRLPPPGKLDFGYVPAGVYETLAHYEPGPIGILFHLAHAFLYAVQPNAFPQDLIVKLAKDKFGAIQTEYQKAIYYEIGFLVCAAVGLLFTVLMPIAGLFFCMCRCCDNCGGAARCTSARGRTRTAGVACWERCSSPPRSSSHSSDLAGHRQGEGVSERQRKTRGRIGVLCAYAANQNLSSQVKNIRRLVNSNMRDLHTFANDTPMQIDYLISQYATAKNKVIYDLDNIGPLLGGRIHDQLDKEVHPALDRVLNMAGVKIDRAIKAMRETKEALENVSVGLEVLQEGTRKLSFNLNQVQNSINRTLNDPGCHDEDSDATSAQLCRNIRQSLSQLQISANFTRLPNVNAQREKMNDVMKTDLSAIVQRGYFSLNDTPHMVIEQTRSVVESVKSLVDGIGHNISRFSKVFPVQSCLSNFTIFISHAHAKIEDHYPEIDQMDFYRWIGCIALCCMVVLVLAFNYLGLLCGTLGYDKHASPTTRGCISNTGGTMLMATCKENKGIYSALRLDKVFNISSFLNTTVFTKEVVGQLNSVKIDLRGIILLEAEGKQNLLDFSEVGLSEINYADYLEEVNKGVTVVDLLSFARELEAQTDLMPRGGLQSSLKGHVGTLRQIHSQQIMPMEQAMSALNQSMRFLERTASDLPNKVLAVLEAIDAAQYLISQNATHLINRETGKYTATIVGYFHQYIEWVKTSLIMEVAPCKPFSNMVDTAEIIACSFFVDSMNTFWVGLGCSTLFLLPSIILAVKLAKYYRRMETEDVYDDIETIPMKTMEIGNNGYHSERSQGIPNPMMTRSQQEGPSVRAVSLSSSYSQHPSDTMWTQTSTLLILLACCLWSAEAQGDGRRQSMWDDPIKFSTKGKDSCTMVVSGHEEYTRLRLSCQGSKRSYWCEYLGKPSTCRSYNKNPRHYFIQMSWGLRKLDSACQAPRQIKPHMCRRATDESQMVFSSASFSRPGPEDPSRTETRARPQPRPTPSRPDPARQPSTKTIRVPQRERTTQRTGPQPTPPPVESNAKRVARQYCWRSLHGVCSYVIGLFKN</sequence>
<comment type="caution">
    <text evidence="1">The sequence shown here is derived from an EMBL/GenBank/DDBJ whole genome shotgun (WGS) entry which is preliminary data.</text>
</comment>
<evidence type="ECO:0000313" key="2">
    <source>
        <dbReference type="Proteomes" id="UP000831701"/>
    </source>
</evidence>
<gene>
    <name evidence="1" type="ORF">L3Q82_020302</name>
</gene>
<evidence type="ECO:0000313" key="1">
    <source>
        <dbReference type="EMBL" id="KAI3351448.1"/>
    </source>
</evidence>
<proteinExistence type="predicted"/>
<accession>A0ACB8V876</accession>
<keyword evidence="2" id="KW-1185">Reference proteome</keyword>
<organism evidence="1 2">
    <name type="scientific">Scortum barcoo</name>
    <name type="common">barcoo grunter</name>
    <dbReference type="NCBI Taxonomy" id="214431"/>
    <lineage>
        <taxon>Eukaryota</taxon>
        <taxon>Metazoa</taxon>
        <taxon>Chordata</taxon>
        <taxon>Craniata</taxon>
        <taxon>Vertebrata</taxon>
        <taxon>Euteleostomi</taxon>
        <taxon>Actinopterygii</taxon>
        <taxon>Neopterygii</taxon>
        <taxon>Teleostei</taxon>
        <taxon>Neoteleostei</taxon>
        <taxon>Acanthomorphata</taxon>
        <taxon>Eupercaria</taxon>
        <taxon>Centrarchiformes</taxon>
        <taxon>Terapontoidei</taxon>
        <taxon>Terapontidae</taxon>
        <taxon>Scortum</taxon>
    </lineage>
</organism>
<name>A0ACB8V876_9TELE</name>
<protein>
    <submittedName>
        <fullName evidence="1">Uncharacterized protein</fullName>
    </submittedName>
</protein>